<dbReference type="InterPro" id="IPR059179">
    <property type="entry name" value="MLKL-like_MCAfunc"/>
</dbReference>
<comment type="caution">
    <text evidence="2">The sequence shown here is derived from an EMBL/GenBank/DDBJ whole genome shotgun (WGS) entry which is preliminary data.</text>
</comment>
<evidence type="ECO:0000313" key="3">
    <source>
        <dbReference type="Proteomes" id="UP000521943"/>
    </source>
</evidence>
<feature type="compositionally biased region" description="Low complexity" evidence="1">
    <location>
        <begin position="259"/>
        <end position="277"/>
    </location>
</feature>
<dbReference type="AlphaFoldDB" id="A0A8H6M7S8"/>
<accession>A0A8H6M7S8</accession>
<dbReference type="GO" id="GO:0007166">
    <property type="term" value="P:cell surface receptor signaling pathway"/>
    <property type="evidence" value="ECO:0007669"/>
    <property type="project" value="InterPro"/>
</dbReference>
<dbReference type="CDD" id="cd21037">
    <property type="entry name" value="MLKL_NTD"/>
    <property type="match status" value="1"/>
</dbReference>
<reference evidence="2 3" key="1">
    <citation type="submission" date="2020-07" db="EMBL/GenBank/DDBJ databases">
        <title>Comparative genomics of pyrophilous fungi reveals a link between fire events and developmental genes.</title>
        <authorList>
            <consortium name="DOE Joint Genome Institute"/>
            <person name="Steindorff A.S."/>
            <person name="Carver A."/>
            <person name="Calhoun S."/>
            <person name="Stillman K."/>
            <person name="Liu H."/>
            <person name="Lipzen A."/>
            <person name="Pangilinan J."/>
            <person name="Labutti K."/>
            <person name="Bruns T.D."/>
            <person name="Grigoriev I.V."/>
        </authorList>
    </citation>
    <scope>NUCLEOTIDE SEQUENCE [LARGE SCALE GENOMIC DNA]</scope>
    <source>
        <strain evidence="2 3">CBS 144469</strain>
    </source>
</reference>
<proteinExistence type="predicted"/>
<sequence>MPHLNPGPGLEKCTCTDRKCRGLILSKAVIDKLGLTLAAGHMVCNTLKQIGGLTQVPGLAQGAGALLVIITGLQDMKEVKGGFKDIIIDTYNLMRIVYRRIKENGVDETSSEMKRAAKELERNIVEIKTFCEAMQDRSGLRKFINSGMDKAKVGEWRTKFERAHQLFALELVMGNNAKAAKSSKDIQEILDKLRRDEERPNTAANYEGAPQDSSQTYFKPSPPQHQQSYDVQANSYGGYGQQTSDPQNQQGYDQGGYYGQSQYQNQWPQGNNAQWQQNEQQNYWGENYEEPQHYEDQHSHYGDYPQGNGQQYYNNADYPQYPHRQWTSPQPQFSPPASSAGRSYTIGSVMNGNFGDNHGLIVQGS</sequence>
<feature type="compositionally biased region" description="Polar residues" evidence="1">
    <location>
        <begin position="211"/>
        <end position="246"/>
    </location>
</feature>
<protein>
    <submittedName>
        <fullName evidence="2">Uncharacterized protein</fullName>
    </submittedName>
</protein>
<dbReference type="Gene3D" id="1.20.930.20">
    <property type="entry name" value="Adaptor protein Cbl, N-terminal domain"/>
    <property type="match status" value="1"/>
</dbReference>
<feature type="region of interest" description="Disordered" evidence="1">
    <location>
        <begin position="194"/>
        <end position="277"/>
    </location>
</feature>
<dbReference type="OrthoDB" id="192148at2759"/>
<name>A0A8H6M7S8_9AGAR</name>
<gene>
    <name evidence="2" type="ORF">DFP72DRAFT_1044003</name>
</gene>
<dbReference type="EMBL" id="JACGCI010000020">
    <property type="protein sequence ID" value="KAF6758015.1"/>
    <property type="molecule type" value="Genomic_DNA"/>
</dbReference>
<evidence type="ECO:0000313" key="2">
    <source>
        <dbReference type="EMBL" id="KAF6758015.1"/>
    </source>
</evidence>
<dbReference type="InterPro" id="IPR036537">
    <property type="entry name" value="Adaptor_Cbl_N_dom_sf"/>
</dbReference>
<keyword evidence="3" id="KW-1185">Reference proteome</keyword>
<evidence type="ECO:0000256" key="1">
    <source>
        <dbReference type="SAM" id="MobiDB-lite"/>
    </source>
</evidence>
<dbReference type="Proteomes" id="UP000521943">
    <property type="component" value="Unassembled WGS sequence"/>
</dbReference>
<organism evidence="2 3">
    <name type="scientific">Ephemerocybe angulata</name>
    <dbReference type="NCBI Taxonomy" id="980116"/>
    <lineage>
        <taxon>Eukaryota</taxon>
        <taxon>Fungi</taxon>
        <taxon>Dikarya</taxon>
        <taxon>Basidiomycota</taxon>
        <taxon>Agaricomycotina</taxon>
        <taxon>Agaricomycetes</taxon>
        <taxon>Agaricomycetidae</taxon>
        <taxon>Agaricales</taxon>
        <taxon>Agaricineae</taxon>
        <taxon>Psathyrellaceae</taxon>
        <taxon>Ephemerocybe</taxon>
    </lineage>
</organism>